<feature type="transmembrane region" description="Helical" evidence="7">
    <location>
        <begin position="77"/>
        <end position="95"/>
    </location>
</feature>
<evidence type="ECO:0000259" key="8">
    <source>
        <dbReference type="Pfam" id="PF02308"/>
    </source>
</evidence>
<evidence type="ECO:0000313" key="9">
    <source>
        <dbReference type="EMBL" id="HIS65145.1"/>
    </source>
</evidence>
<feature type="transmembrane region" description="Helical" evidence="7">
    <location>
        <begin position="107"/>
        <end position="135"/>
    </location>
</feature>
<feature type="transmembrane region" description="Helical" evidence="7">
    <location>
        <begin position="32"/>
        <end position="56"/>
    </location>
</feature>
<evidence type="ECO:0000256" key="2">
    <source>
        <dbReference type="ARBA" id="ARBA00009298"/>
    </source>
</evidence>
<protein>
    <submittedName>
        <fullName evidence="9">MgtC/SapB family protein</fullName>
    </submittedName>
</protein>
<evidence type="ECO:0000256" key="3">
    <source>
        <dbReference type="ARBA" id="ARBA00022475"/>
    </source>
</evidence>
<accession>A0A9D1FAH6</accession>
<dbReference type="AlphaFoldDB" id="A0A9D1FAH6"/>
<sequence>MGQQLELLARVVVATLCGVAVGFERTRRLKEAGIRTHCVVACAAALLMIVSKYGFADLALHGQTDFMGSRGADPSRIAAQIVSGIGFLGAGLIFRNGLAVKGLTTAAGVWATAAVGMAVGAGLYFIGLFTVLIIVAMQLILHRRALGGDAYCTQRLVVVFYDSEGVHRALETLLDHMEAQILESDIERREDGPATYRLTVRSRHPLDFQTMNTFLSNHPEIQRFSV</sequence>
<keyword evidence="6 7" id="KW-0472">Membrane</keyword>
<keyword evidence="3" id="KW-1003">Cell membrane</keyword>
<organism evidence="9 10">
    <name type="scientific">Candidatus Avoscillospira avistercoris</name>
    <dbReference type="NCBI Taxonomy" id="2840707"/>
    <lineage>
        <taxon>Bacteria</taxon>
        <taxon>Bacillati</taxon>
        <taxon>Bacillota</taxon>
        <taxon>Clostridia</taxon>
        <taxon>Eubacteriales</taxon>
        <taxon>Oscillospiraceae</taxon>
        <taxon>Oscillospiraceae incertae sedis</taxon>
        <taxon>Candidatus Avoscillospira</taxon>
    </lineage>
</organism>
<gene>
    <name evidence="9" type="ORF">IAA83_07235</name>
</gene>
<evidence type="ECO:0000256" key="4">
    <source>
        <dbReference type="ARBA" id="ARBA00022692"/>
    </source>
</evidence>
<proteinExistence type="inferred from homology"/>
<evidence type="ECO:0000256" key="6">
    <source>
        <dbReference type="ARBA" id="ARBA00023136"/>
    </source>
</evidence>
<dbReference type="EMBL" id="DVJJ01000110">
    <property type="protein sequence ID" value="HIS65145.1"/>
    <property type="molecule type" value="Genomic_DNA"/>
</dbReference>
<keyword evidence="4 7" id="KW-0812">Transmembrane</keyword>
<name>A0A9D1FAH6_9FIRM</name>
<evidence type="ECO:0000256" key="5">
    <source>
        <dbReference type="ARBA" id="ARBA00022989"/>
    </source>
</evidence>
<dbReference type="PRINTS" id="PR01837">
    <property type="entry name" value="MGTCSAPBPROT"/>
</dbReference>
<dbReference type="InterPro" id="IPR003416">
    <property type="entry name" value="MgtC/SapB/SrpB/YhiD_fam"/>
</dbReference>
<keyword evidence="5 7" id="KW-1133">Transmembrane helix</keyword>
<dbReference type="InterPro" id="IPR049177">
    <property type="entry name" value="MgtC_SapB_SrpB_YhiD_N"/>
</dbReference>
<dbReference type="Proteomes" id="UP000886741">
    <property type="component" value="Unassembled WGS sequence"/>
</dbReference>
<evidence type="ECO:0000256" key="7">
    <source>
        <dbReference type="SAM" id="Phobius"/>
    </source>
</evidence>
<evidence type="ECO:0000313" key="10">
    <source>
        <dbReference type="Proteomes" id="UP000886741"/>
    </source>
</evidence>
<reference evidence="9" key="2">
    <citation type="journal article" date="2021" name="PeerJ">
        <title>Extensive microbial diversity within the chicken gut microbiome revealed by metagenomics and culture.</title>
        <authorList>
            <person name="Gilroy R."/>
            <person name="Ravi A."/>
            <person name="Getino M."/>
            <person name="Pursley I."/>
            <person name="Horton D.L."/>
            <person name="Alikhan N.F."/>
            <person name="Baker D."/>
            <person name="Gharbi K."/>
            <person name="Hall N."/>
            <person name="Watson M."/>
            <person name="Adriaenssens E.M."/>
            <person name="Foster-Nyarko E."/>
            <person name="Jarju S."/>
            <person name="Secka A."/>
            <person name="Antonio M."/>
            <person name="Oren A."/>
            <person name="Chaudhuri R.R."/>
            <person name="La Ragione R."/>
            <person name="Hildebrand F."/>
            <person name="Pallen M.J."/>
        </authorList>
    </citation>
    <scope>NUCLEOTIDE SEQUENCE</scope>
    <source>
        <strain evidence="9">ChiBcec16-1751</strain>
    </source>
</reference>
<comment type="subcellular location">
    <subcellularLocation>
        <location evidence="1">Cell membrane</location>
        <topology evidence="1">Multi-pass membrane protein</topology>
    </subcellularLocation>
</comment>
<comment type="similarity">
    <text evidence="2">Belongs to the MgtC/SapB family.</text>
</comment>
<dbReference type="GO" id="GO:0005886">
    <property type="term" value="C:plasma membrane"/>
    <property type="evidence" value="ECO:0007669"/>
    <property type="project" value="UniProtKB-SubCell"/>
</dbReference>
<dbReference type="PANTHER" id="PTHR33778:SF1">
    <property type="entry name" value="MAGNESIUM TRANSPORTER YHID-RELATED"/>
    <property type="match status" value="1"/>
</dbReference>
<dbReference type="PANTHER" id="PTHR33778">
    <property type="entry name" value="PROTEIN MGTC"/>
    <property type="match status" value="1"/>
</dbReference>
<dbReference type="Pfam" id="PF02308">
    <property type="entry name" value="MgtC"/>
    <property type="match status" value="1"/>
</dbReference>
<reference evidence="9" key="1">
    <citation type="submission" date="2020-10" db="EMBL/GenBank/DDBJ databases">
        <authorList>
            <person name="Gilroy R."/>
        </authorList>
    </citation>
    <scope>NUCLEOTIDE SEQUENCE</scope>
    <source>
        <strain evidence="9">ChiBcec16-1751</strain>
    </source>
</reference>
<comment type="caution">
    <text evidence="9">The sequence shown here is derived from an EMBL/GenBank/DDBJ whole genome shotgun (WGS) entry which is preliminary data.</text>
</comment>
<evidence type="ECO:0000256" key="1">
    <source>
        <dbReference type="ARBA" id="ARBA00004651"/>
    </source>
</evidence>
<feature type="domain" description="MgtC/SapB/SrpB/YhiD N-terminal" evidence="8">
    <location>
        <begin position="12"/>
        <end position="142"/>
    </location>
</feature>